<dbReference type="EMBL" id="JAEHOE010000187">
    <property type="protein sequence ID" value="KAG2483169.1"/>
    <property type="molecule type" value="Genomic_DNA"/>
</dbReference>
<name>A0A835XN51_9CHLO</name>
<comment type="caution">
    <text evidence="8">The sequence shown here is derived from an EMBL/GenBank/DDBJ whole genome shotgun (WGS) entry which is preliminary data.</text>
</comment>
<feature type="compositionally biased region" description="Low complexity" evidence="7">
    <location>
        <begin position="238"/>
        <end position="254"/>
    </location>
</feature>
<proteinExistence type="inferred from homology"/>
<evidence type="ECO:0000256" key="5">
    <source>
        <dbReference type="ARBA" id="ARBA00023187"/>
    </source>
</evidence>
<feature type="compositionally biased region" description="Low complexity" evidence="7">
    <location>
        <begin position="288"/>
        <end position="309"/>
    </location>
</feature>
<dbReference type="OrthoDB" id="205794at2759"/>
<keyword evidence="4" id="KW-0747">Spliceosome</keyword>
<accession>A0A835XN51</accession>
<dbReference type="GO" id="GO:0000974">
    <property type="term" value="C:Prp19 complex"/>
    <property type="evidence" value="ECO:0007669"/>
    <property type="project" value="TreeGrafter"/>
</dbReference>
<dbReference type="GO" id="GO:0006397">
    <property type="term" value="P:mRNA processing"/>
    <property type="evidence" value="ECO:0007669"/>
    <property type="project" value="UniProtKB-KW"/>
</dbReference>
<evidence type="ECO:0008006" key="10">
    <source>
        <dbReference type="Google" id="ProtNLM"/>
    </source>
</evidence>
<keyword evidence="9" id="KW-1185">Reference proteome</keyword>
<evidence type="ECO:0000313" key="9">
    <source>
        <dbReference type="Proteomes" id="UP000612055"/>
    </source>
</evidence>
<reference evidence="8" key="1">
    <citation type="journal article" date="2020" name="bioRxiv">
        <title>Comparative genomics of Chlamydomonas.</title>
        <authorList>
            <person name="Craig R.J."/>
            <person name="Hasan A.R."/>
            <person name="Ness R.W."/>
            <person name="Keightley P.D."/>
        </authorList>
    </citation>
    <scope>NUCLEOTIDE SEQUENCE</scope>
    <source>
        <strain evidence="8">CCAP 11/70</strain>
    </source>
</reference>
<keyword evidence="6" id="KW-0539">Nucleus</keyword>
<protein>
    <recommendedName>
        <fullName evidence="10">Pre-mRNA-splicing factor SPF27</fullName>
    </recommendedName>
</protein>
<sequence>MAAQATKPLALDYAAHGGAKGWRANEHLVDALPYVDHVPPELKPHVDALIDEEKQRSTKLPSDYLRELPPVRAPQFDEHPVLKTEYERVRSKQAMAPLDTVRYRLEPPPQTKRGDVNAWKQALDNAHAQLEHQHLRILNQELLLKHGDKAWRAQVALDEAAVKSLEAALAGVKKETDALNRERKLQQHAAGAELSKLERQYMGQVRKNFDIERACDRLEAAVGALEERLQGRIREDTGAAGAAEEEAGQAQANGGAEGEGPAAGGDTDMAEADAKGEGAGAGAGAGEAQGAEAQANGGGHAEAAANGDT</sequence>
<dbReference type="GO" id="GO:0008380">
    <property type="term" value="P:RNA splicing"/>
    <property type="evidence" value="ECO:0007669"/>
    <property type="project" value="UniProtKB-KW"/>
</dbReference>
<evidence type="ECO:0000256" key="1">
    <source>
        <dbReference type="ARBA" id="ARBA00004123"/>
    </source>
</evidence>
<evidence type="ECO:0000256" key="4">
    <source>
        <dbReference type="ARBA" id="ARBA00022728"/>
    </source>
</evidence>
<dbReference type="GO" id="GO:0071013">
    <property type="term" value="C:catalytic step 2 spliceosome"/>
    <property type="evidence" value="ECO:0007669"/>
    <property type="project" value="TreeGrafter"/>
</dbReference>
<evidence type="ECO:0000256" key="2">
    <source>
        <dbReference type="ARBA" id="ARBA00010788"/>
    </source>
</evidence>
<evidence type="ECO:0000256" key="3">
    <source>
        <dbReference type="ARBA" id="ARBA00022664"/>
    </source>
</evidence>
<keyword evidence="3" id="KW-0507">mRNA processing</keyword>
<dbReference type="Proteomes" id="UP000612055">
    <property type="component" value="Unassembled WGS sequence"/>
</dbReference>
<keyword evidence="5" id="KW-0508">mRNA splicing</keyword>
<dbReference type="InterPro" id="IPR008409">
    <property type="entry name" value="SPF27"/>
</dbReference>
<comment type="subcellular location">
    <subcellularLocation>
        <location evidence="1">Nucleus</location>
    </subcellularLocation>
</comment>
<gene>
    <name evidence="8" type="ORF">HYH03_017961</name>
</gene>
<evidence type="ECO:0000256" key="6">
    <source>
        <dbReference type="ARBA" id="ARBA00023242"/>
    </source>
</evidence>
<dbReference type="PANTHER" id="PTHR13296">
    <property type="entry name" value="BCAS2 PROTEIN"/>
    <property type="match status" value="1"/>
</dbReference>
<dbReference type="PANTHER" id="PTHR13296:SF0">
    <property type="entry name" value="PRE-MRNA-SPLICING FACTOR SPF27"/>
    <property type="match status" value="1"/>
</dbReference>
<feature type="region of interest" description="Disordered" evidence="7">
    <location>
        <begin position="236"/>
        <end position="309"/>
    </location>
</feature>
<dbReference type="AlphaFoldDB" id="A0A835XN51"/>
<evidence type="ECO:0000313" key="8">
    <source>
        <dbReference type="EMBL" id="KAG2483169.1"/>
    </source>
</evidence>
<dbReference type="GO" id="GO:0071011">
    <property type="term" value="C:precatalytic spliceosome"/>
    <property type="evidence" value="ECO:0007669"/>
    <property type="project" value="TreeGrafter"/>
</dbReference>
<comment type="similarity">
    <text evidence="2">Belongs to the SPF27 family.</text>
</comment>
<feature type="compositionally biased region" description="Gly residues" evidence="7">
    <location>
        <begin position="277"/>
        <end position="287"/>
    </location>
</feature>
<dbReference type="Pfam" id="PF05700">
    <property type="entry name" value="BCAS2"/>
    <property type="match status" value="1"/>
</dbReference>
<evidence type="ECO:0000256" key="7">
    <source>
        <dbReference type="SAM" id="MobiDB-lite"/>
    </source>
</evidence>
<organism evidence="8 9">
    <name type="scientific">Edaphochlamys debaryana</name>
    <dbReference type="NCBI Taxonomy" id="47281"/>
    <lineage>
        <taxon>Eukaryota</taxon>
        <taxon>Viridiplantae</taxon>
        <taxon>Chlorophyta</taxon>
        <taxon>core chlorophytes</taxon>
        <taxon>Chlorophyceae</taxon>
        <taxon>CS clade</taxon>
        <taxon>Chlamydomonadales</taxon>
        <taxon>Chlamydomonadales incertae sedis</taxon>
        <taxon>Edaphochlamys</taxon>
    </lineage>
</organism>